<sequence>MLHNASLRSFRVWQRDLDVYLTNWRTEFLPPLSEPVLYVFAFGFGLGSLIHNVHYQGRELSYLRFMAPGIVAVAIMFWSYFETTYSSFVRMYYQRTFDAILATPLLVEDVILGELLWGATKAVIASTIMLCMLALLGLVTWPSALWVIPLSGIAGVLFSALGLVVTSVTRNISSFNLPMFLMIMPMFMFSGTFFPVSILPKWALAIAWCLPLTHVSHLVRAAVLGWPRGPLLAASVLYVVLLAAVLSALALKLMKRRLIQ</sequence>
<feature type="transmembrane region" description="Helical" evidence="5">
    <location>
        <begin position="36"/>
        <end position="55"/>
    </location>
</feature>
<dbReference type="PANTHER" id="PTHR43229:SF2">
    <property type="entry name" value="NODULATION PROTEIN J"/>
    <property type="match status" value="1"/>
</dbReference>
<evidence type="ECO:0000256" key="4">
    <source>
        <dbReference type="ARBA" id="ARBA00023136"/>
    </source>
</evidence>
<gene>
    <name evidence="7" type="ORF">E6K76_05490</name>
</gene>
<feature type="transmembrane region" description="Helical" evidence="5">
    <location>
        <begin position="115"/>
        <end position="138"/>
    </location>
</feature>
<dbReference type="Pfam" id="PF01061">
    <property type="entry name" value="ABC2_membrane"/>
    <property type="match status" value="1"/>
</dbReference>
<dbReference type="GO" id="GO:0043190">
    <property type="term" value="C:ATP-binding cassette (ABC) transporter complex"/>
    <property type="evidence" value="ECO:0007669"/>
    <property type="project" value="InterPro"/>
</dbReference>
<feature type="domain" description="ABC transmembrane type-2" evidence="6">
    <location>
        <begin position="26"/>
        <end position="257"/>
    </location>
</feature>
<proteinExistence type="inferred from homology"/>
<evidence type="ECO:0000259" key="6">
    <source>
        <dbReference type="PROSITE" id="PS51012"/>
    </source>
</evidence>
<dbReference type="GO" id="GO:0140359">
    <property type="term" value="F:ABC-type transporter activity"/>
    <property type="evidence" value="ECO:0007669"/>
    <property type="project" value="InterPro"/>
</dbReference>
<evidence type="ECO:0000313" key="7">
    <source>
        <dbReference type="EMBL" id="TMQ59219.1"/>
    </source>
</evidence>
<name>A0A538T6F7_UNCEI</name>
<dbReference type="PANTHER" id="PTHR43229">
    <property type="entry name" value="NODULATION PROTEIN J"/>
    <property type="match status" value="1"/>
</dbReference>
<dbReference type="Proteomes" id="UP000316852">
    <property type="component" value="Unassembled WGS sequence"/>
</dbReference>
<feature type="transmembrane region" description="Helical" evidence="5">
    <location>
        <begin position="62"/>
        <end position="81"/>
    </location>
</feature>
<dbReference type="InterPro" id="IPR013525">
    <property type="entry name" value="ABC2_TM"/>
</dbReference>
<protein>
    <recommendedName>
        <fullName evidence="5">Transport permease protein</fullName>
    </recommendedName>
</protein>
<accession>A0A538T6F7</accession>
<keyword evidence="4 5" id="KW-0472">Membrane</keyword>
<reference evidence="7 8" key="1">
    <citation type="journal article" date="2019" name="Nat. Microbiol.">
        <title>Mediterranean grassland soil C-N compound turnover is dependent on rainfall and depth, and is mediated by genomically divergent microorganisms.</title>
        <authorList>
            <person name="Diamond S."/>
            <person name="Andeer P.F."/>
            <person name="Li Z."/>
            <person name="Crits-Christoph A."/>
            <person name="Burstein D."/>
            <person name="Anantharaman K."/>
            <person name="Lane K.R."/>
            <person name="Thomas B.C."/>
            <person name="Pan C."/>
            <person name="Northen T.R."/>
            <person name="Banfield J.F."/>
        </authorList>
    </citation>
    <scope>NUCLEOTIDE SEQUENCE [LARGE SCALE GENOMIC DNA]</scope>
    <source>
        <strain evidence="7">WS_6</strain>
    </source>
</reference>
<evidence type="ECO:0000256" key="1">
    <source>
        <dbReference type="ARBA" id="ARBA00004141"/>
    </source>
</evidence>
<dbReference type="InterPro" id="IPR047817">
    <property type="entry name" value="ABC2_TM_bact-type"/>
</dbReference>
<evidence type="ECO:0000256" key="5">
    <source>
        <dbReference type="RuleBase" id="RU361157"/>
    </source>
</evidence>
<comment type="subcellular location">
    <subcellularLocation>
        <location evidence="5">Cell membrane</location>
        <topology evidence="5">Multi-pass membrane protein</topology>
    </subcellularLocation>
    <subcellularLocation>
        <location evidence="1">Membrane</location>
        <topology evidence="1">Multi-pass membrane protein</topology>
    </subcellularLocation>
</comment>
<dbReference type="PRINTS" id="PR00164">
    <property type="entry name" value="ABC2TRNSPORT"/>
</dbReference>
<keyword evidence="3 5" id="KW-1133">Transmembrane helix</keyword>
<comment type="similarity">
    <text evidence="5">Belongs to the ABC-2 integral membrane protein family.</text>
</comment>
<evidence type="ECO:0000256" key="3">
    <source>
        <dbReference type="ARBA" id="ARBA00022989"/>
    </source>
</evidence>
<dbReference type="EMBL" id="VBOW01000024">
    <property type="protein sequence ID" value="TMQ59219.1"/>
    <property type="molecule type" value="Genomic_DNA"/>
</dbReference>
<comment type="caution">
    <text evidence="7">The sequence shown here is derived from an EMBL/GenBank/DDBJ whole genome shotgun (WGS) entry which is preliminary data.</text>
</comment>
<evidence type="ECO:0000256" key="2">
    <source>
        <dbReference type="ARBA" id="ARBA00022692"/>
    </source>
</evidence>
<feature type="transmembrane region" description="Helical" evidence="5">
    <location>
        <begin position="203"/>
        <end position="226"/>
    </location>
</feature>
<keyword evidence="5" id="KW-1003">Cell membrane</keyword>
<dbReference type="InterPro" id="IPR051784">
    <property type="entry name" value="Nod_factor_ABC_transporter"/>
</dbReference>
<evidence type="ECO:0000313" key="8">
    <source>
        <dbReference type="Proteomes" id="UP000316852"/>
    </source>
</evidence>
<feature type="transmembrane region" description="Helical" evidence="5">
    <location>
        <begin position="232"/>
        <end position="251"/>
    </location>
</feature>
<keyword evidence="2 5" id="KW-0812">Transmembrane</keyword>
<feature type="transmembrane region" description="Helical" evidence="5">
    <location>
        <begin position="177"/>
        <end position="196"/>
    </location>
</feature>
<dbReference type="AlphaFoldDB" id="A0A538T6F7"/>
<dbReference type="InterPro" id="IPR000412">
    <property type="entry name" value="ABC_2_transport"/>
</dbReference>
<dbReference type="PIRSF" id="PIRSF006648">
    <property type="entry name" value="DrrB"/>
    <property type="match status" value="1"/>
</dbReference>
<feature type="transmembrane region" description="Helical" evidence="5">
    <location>
        <begin position="145"/>
        <end position="165"/>
    </location>
</feature>
<dbReference type="PROSITE" id="PS51012">
    <property type="entry name" value="ABC_TM2"/>
    <property type="match status" value="1"/>
</dbReference>
<keyword evidence="5" id="KW-0813">Transport</keyword>
<organism evidence="7 8">
    <name type="scientific">Eiseniibacteriota bacterium</name>
    <dbReference type="NCBI Taxonomy" id="2212470"/>
    <lineage>
        <taxon>Bacteria</taxon>
        <taxon>Candidatus Eiseniibacteriota</taxon>
    </lineage>
</organism>